<dbReference type="EMBL" id="BLZR01000001">
    <property type="protein sequence ID" value="GFP74245.1"/>
    <property type="molecule type" value="Genomic_DNA"/>
</dbReference>
<evidence type="ECO:0000313" key="1">
    <source>
        <dbReference type="EMBL" id="GFP74245.1"/>
    </source>
</evidence>
<name>A0A6V8SCQ8_9CLOT</name>
<sequence length="162" mass="19464">MNYKIVQRDFWHDEKIMSMTTEERYLYLYLLTNPYSSNIGIYKITKEQIKEHTGYEIDQVCNVINSLINKYKVIAYNEDTKEIAIEKWGKYNLIKGGKVMEESMKKQLSLVVDKSLVTYVALNIRKKWALDLYTQYCDKKLTYYDIKELQFRRSNETDSYKN</sequence>
<dbReference type="RefSeq" id="WP_183275811.1">
    <property type="nucleotide sequence ID" value="NZ_BLZR01000001.1"/>
</dbReference>
<proteinExistence type="predicted"/>
<organism evidence="1 2">
    <name type="scientific">Clostridium fungisolvens</name>
    <dbReference type="NCBI Taxonomy" id="1604897"/>
    <lineage>
        <taxon>Bacteria</taxon>
        <taxon>Bacillati</taxon>
        <taxon>Bacillota</taxon>
        <taxon>Clostridia</taxon>
        <taxon>Eubacteriales</taxon>
        <taxon>Clostridiaceae</taxon>
        <taxon>Clostridium</taxon>
    </lineage>
</organism>
<comment type="caution">
    <text evidence="1">The sequence shown here is derived from an EMBL/GenBank/DDBJ whole genome shotgun (WGS) entry which is preliminary data.</text>
</comment>
<accession>A0A6V8SCQ8</accession>
<dbReference type="Proteomes" id="UP000580568">
    <property type="component" value="Unassembled WGS sequence"/>
</dbReference>
<dbReference type="PANTHER" id="PTHR37293">
    <property type="entry name" value="PHAGE REPLICATION PROTEIN-RELATED"/>
    <property type="match status" value="1"/>
</dbReference>
<evidence type="ECO:0000313" key="2">
    <source>
        <dbReference type="Proteomes" id="UP000580568"/>
    </source>
</evidence>
<reference evidence="1 2" key="1">
    <citation type="submission" date="2020-07" db="EMBL/GenBank/DDBJ databases">
        <title>A new beta-1,3-glucan-decomposing anaerobic bacterium isolated from anoxic soil subjected to biological soil disinfestation.</title>
        <authorList>
            <person name="Ueki A."/>
            <person name="Tonouchi A."/>
        </authorList>
    </citation>
    <scope>NUCLEOTIDE SEQUENCE [LARGE SCALE GENOMIC DNA]</scope>
    <source>
        <strain evidence="1 2">TW1</strain>
    </source>
</reference>
<keyword evidence="2" id="KW-1185">Reference proteome</keyword>
<protein>
    <submittedName>
        <fullName evidence="1">Uncharacterized protein</fullName>
    </submittedName>
</protein>
<gene>
    <name evidence="1" type="ORF">bsdtw1_00290</name>
</gene>
<dbReference type="AlphaFoldDB" id="A0A6V8SCQ8"/>
<dbReference type="InterPro" id="IPR053162">
    <property type="entry name" value="DnaD"/>
</dbReference>
<dbReference type="PANTHER" id="PTHR37293:SF5">
    <property type="entry name" value="DNA REPLICATION PROTEIN"/>
    <property type="match status" value="1"/>
</dbReference>